<feature type="transmembrane region" description="Helical" evidence="1">
    <location>
        <begin position="93"/>
        <end position="112"/>
    </location>
</feature>
<keyword evidence="3" id="KW-1185">Reference proteome</keyword>
<sequence length="158" mass="17206">MKKGTTTFLKIAVFIIGLLVIVFCSFWLPGLASEAAAMNPEYAYLKLPVLIGLYLTAIPFFLALNRAWRLLNDIESGNAFSERSVIFLRHIKNCAGSIIFLYVAGILLLAINNALHPGIAVAGVIILFATLVIAVFAAVLQKLLKSALDIKEENDLTV</sequence>
<keyword evidence="1" id="KW-0472">Membrane</keyword>
<proteinExistence type="predicted"/>
<dbReference type="InterPro" id="IPR021354">
    <property type="entry name" value="DUF2975"/>
</dbReference>
<name>A0ABS4GS53_9BACL</name>
<gene>
    <name evidence="2" type="ORF">J2Z37_003118</name>
</gene>
<keyword evidence="1" id="KW-0812">Transmembrane</keyword>
<dbReference type="Pfam" id="PF11188">
    <property type="entry name" value="DUF2975"/>
    <property type="match status" value="1"/>
</dbReference>
<feature type="transmembrane region" description="Helical" evidence="1">
    <location>
        <begin position="118"/>
        <end position="140"/>
    </location>
</feature>
<evidence type="ECO:0000313" key="3">
    <source>
        <dbReference type="Proteomes" id="UP001519343"/>
    </source>
</evidence>
<protein>
    <submittedName>
        <fullName evidence="2">Glucan phosphoethanolaminetransferase (Alkaline phosphatase superfamily)</fullName>
    </submittedName>
</protein>
<dbReference type="RefSeq" id="WP_209811131.1">
    <property type="nucleotide sequence ID" value="NZ_JAGGKT010000009.1"/>
</dbReference>
<feature type="transmembrane region" description="Helical" evidence="1">
    <location>
        <begin position="43"/>
        <end position="64"/>
    </location>
</feature>
<organism evidence="2 3">
    <name type="scientific">Ammoniphilus resinae</name>
    <dbReference type="NCBI Taxonomy" id="861532"/>
    <lineage>
        <taxon>Bacteria</taxon>
        <taxon>Bacillati</taxon>
        <taxon>Bacillota</taxon>
        <taxon>Bacilli</taxon>
        <taxon>Bacillales</taxon>
        <taxon>Paenibacillaceae</taxon>
        <taxon>Aneurinibacillus group</taxon>
        <taxon>Ammoniphilus</taxon>
    </lineage>
</organism>
<keyword evidence="1" id="KW-1133">Transmembrane helix</keyword>
<dbReference type="Proteomes" id="UP001519343">
    <property type="component" value="Unassembled WGS sequence"/>
</dbReference>
<evidence type="ECO:0000256" key="1">
    <source>
        <dbReference type="SAM" id="Phobius"/>
    </source>
</evidence>
<accession>A0ABS4GS53</accession>
<reference evidence="2 3" key="1">
    <citation type="submission" date="2021-03" db="EMBL/GenBank/DDBJ databases">
        <title>Genomic Encyclopedia of Type Strains, Phase IV (KMG-IV): sequencing the most valuable type-strain genomes for metagenomic binning, comparative biology and taxonomic classification.</title>
        <authorList>
            <person name="Goeker M."/>
        </authorList>
    </citation>
    <scope>NUCLEOTIDE SEQUENCE [LARGE SCALE GENOMIC DNA]</scope>
    <source>
        <strain evidence="2 3">DSM 24738</strain>
    </source>
</reference>
<evidence type="ECO:0000313" key="2">
    <source>
        <dbReference type="EMBL" id="MBP1933107.1"/>
    </source>
</evidence>
<feature type="transmembrane region" description="Helical" evidence="1">
    <location>
        <begin position="7"/>
        <end position="28"/>
    </location>
</feature>
<comment type="caution">
    <text evidence="2">The sequence shown here is derived from an EMBL/GenBank/DDBJ whole genome shotgun (WGS) entry which is preliminary data.</text>
</comment>
<dbReference type="EMBL" id="JAGGKT010000009">
    <property type="protein sequence ID" value="MBP1933107.1"/>
    <property type="molecule type" value="Genomic_DNA"/>
</dbReference>